<dbReference type="Proteomes" id="UP001596122">
    <property type="component" value="Unassembled WGS sequence"/>
</dbReference>
<sequence length="141" mass="15076">MDGAELLAAQAYDDGVISEVIRPAAVVPEGAARAILVELSLGDVSSGGLWHSTTTMWSRYDRPWSGSPDSTGAELIGNVQVAYGTPTKYEITLYRVTVTKFGQEHGWSVELLSDEALGYGGLTLAECPRAALSAPPKPFRY</sequence>
<organism evidence="1 2">
    <name type="scientific">Aquipuribacter nitratireducens</name>
    <dbReference type="NCBI Taxonomy" id="650104"/>
    <lineage>
        <taxon>Bacteria</taxon>
        <taxon>Bacillati</taxon>
        <taxon>Actinomycetota</taxon>
        <taxon>Actinomycetes</taxon>
        <taxon>Micrococcales</taxon>
        <taxon>Intrasporangiaceae</taxon>
        <taxon>Aquipuribacter</taxon>
    </lineage>
</organism>
<evidence type="ECO:0000313" key="2">
    <source>
        <dbReference type="Proteomes" id="UP001596122"/>
    </source>
</evidence>
<comment type="caution">
    <text evidence="1">The sequence shown here is derived from an EMBL/GenBank/DDBJ whole genome shotgun (WGS) entry which is preliminary data.</text>
</comment>
<evidence type="ECO:0000313" key="1">
    <source>
        <dbReference type="EMBL" id="MFC5379970.1"/>
    </source>
</evidence>
<protein>
    <submittedName>
        <fullName evidence="1">Uncharacterized protein</fullName>
    </submittedName>
</protein>
<dbReference type="EMBL" id="JBHSLD010000004">
    <property type="protein sequence ID" value="MFC5379970.1"/>
    <property type="molecule type" value="Genomic_DNA"/>
</dbReference>
<reference evidence="2" key="1">
    <citation type="journal article" date="2019" name="Int. J. Syst. Evol. Microbiol.">
        <title>The Global Catalogue of Microorganisms (GCM) 10K type strain sequencing project: providing services to taxonomists for standard genome sequencing and annotation.</title>
        <authorList>
            <consortium name="The Broad Institute Genomics Platform"/>
            <consortium name="The Broad Institute Genome Sequencing Center for Infectious Disease"/>
            <person name="Wu L."/>
            <person name="Ma J."/>
        </authorList>
    </citation>
    <scope>NUCLEOTIDE SEQUENCE [LARGE SCALE GENOMIC DNA]</scope>
    <source>
        <strain evidence="2">CCUG 43114</strain>
    </source>
</reference>
<accession>A0ABW0GJA9</accession>
<keyword evidence="2" id="KW-1185">Reference proteome</keyword>
<dbReference type="RefSeq" id="WP_340271480.1">
    <property type="nucleotide sequence ID" value="NZ_JBBEOG010000011.1"/>
</dbReference>
<name>A0ABW0GJA9_9MICO</name>
<proteinExistence type="predicted"/>
<gene>
    <name evidence="1" type="ORF">ACFPJ6_04110</name>
</gene>